<proteinExistence type="predicted"/>
<feature type="compositionally biased region" description="Polar residues" evidence="1">
    <location>
        <begin position="58"/>
        <end position="70"/>
    </location>
</feature>
<name>A0A8H3EZ05_9LECA</name>
<feature type="region of interest" description="Disordered" evidence="1">
    <location>
        <begin position="234"/>
        <end position="284"/>
    </location>
</feature>
<evidence type="ECO:0000313" key="3">
    <source>
        <dbReference type="Proteomes" id="UP000664521"/>
    </source>
</evidence>
<dbReference type="OrthoDB" id="10669559at2759"/>
<dbReference type="AlphaFoldDB" id="A0A8H3EZ05"/>
<dbReference type="Proteomes" id="UP000664521">
    <property type="component" value="Unassembled WGS sequence"/>
</dbReference>
<protein>
    <submittedName>
        <fullName evidence="2">Uncharacterized protein</fullName>
    </submittedName>
</protein>
<evidence type="ECO:0000313" key="2">
    <source>
        <dbReference type="EMBL" id="CAF9916151.1"/>
    </source>
</evidence>
<reference evidence="2" key="1">
    <citation type="submission" date="2021-03" db="EMBL/GenBank/DDBJ databases">
        <authorList>
            <person name="Tagirdzhanova G."/>
        </authorList>
    </citation>
    <scope>NUCLEOTIDE SEQUENCE</scope>
</reference>
<dbReference type="EMBL" id="CAJPDS010000017">
    <property type="protein sequence ID" value="CAF9916151.1"/>
    <property type="molecule type" value="Genomic_DNA"/>
</dbReference>
<accession>A0A8H3EZ05</accession>
<evidence type="ECO:0000256" key="1">
    <source>
        <dbReference type="SAM" id="MobiDB-lite"/>
    </source>
</evidence>
<sequence>MAGHSPSAPSPIPMRSLSRNTTLTISLSLTPPVTHISSDALLPTRTPSPFGHPLSRCPRNTSSSQLTQLPFLNIPPPHPQKDSTATKPTEKKKRGSFKRWMKRFARFLFHFDGGKTDSRGEIIFDPYDQIRRGPIRASGGFRERPVFGEVNWNPGPRLERRGATRGRRTEVQQETECEGEECCGRRGRERTRPWLAEEGAEIEGGENGMDASELEEALGPEVVAMLRAHADSAVSGLGEGRGDGGSPCEEIEGGDQGSEESRNGELSAHPSPKTGVDGDGDGYF</sequence>
<comment type="caution">
    <text evidence="2">The sequence shown here is derived from an EMBL/GenBank/DDBJ whole genome shotgun (WGS) entry which is preliminary data.</text>
</comment>
<keyword evidence="3" id="KW-1185">Reference proteome</keyword>
<gene>
    <name evidence="2" type="ORF">HETSPECPRED_002777</name>
</gene>
<organism evidence="2 3">
    <name type="scientific">Heterodermia speciosa</name>
    <dbReference type="NCBI Taxonomy" id="116794"/>
    <lineage>
        <taxon>Eukaryota</taxon>
        <taxon>Fungi</taxon>
        <taxon>Dikarya</taxon>
        <taxon>Ascomycota</taxon>
        <taxon>Pezizomycotina</taxon>
        <taxon>Lecanoromycetes</taxon>
        <taxon>OSLEUM clade</taxon>
        <taxon>Lecanoromycetidae</taxon>
        <taxon>Caliciales</taxon>
        <taxon>Physciaceae</taxon>
        <taxon>Heterodermia</taxon>
    </lineage>
</organism>
<feature type="region of interest" description="Disordered" evidence="1">
    <location>
        <begin position="38"/>
        <end position="96"/>
    </location>
</feature>